<evidence type="ECO:0000313" key="2">
    <source>
        <dbReference type="Proteomes" id="UP000887013"/>
    </source>
</evidence>
<protein>
    <submittedName>
        <fullName evidence="1">Uncharacterized protein</fullName>
    </submittedName>
</protein>
<accession>A0A8X6MR44</accession>
<keyword evidence="2" id="KW-1185">Reference proteome</keyword>
<reference evidence="1" key="1">
    <citation type="submission" date="2020-08" db="EMBL/GenBank/DDBJ databases">
        <title>Multicomponent nature underlies the extraordinary mechanical properties of spider dragline silk.</title>
        <authorList>
            <person name="Kono N."/>
            <person name="Nakamura H."/>
            <person name="Mori M."/>
            <person name="Yoshida Y."/>
            <person name="Ohtoshi R."/>
            <person name="Malay A.D."/>
            <person name="Moran D.A.P."/>
            <person name="Tomita M."/>
            <person name="Numata K."/>
            <person name="Arakawa K."/>
        </authorList>
    </citation>
    <scope>NUCLEOTIDE SEQUENCE</scope>
</reference>
<gene>
    <name evidence="1" type="ORF">NPIL_483911</name>
</gene>
<dbReference type="Proteomes" id="UP000887013">
    <property type="component" value="Unassembled WGS sequence"/>
</dbReference>
<sequence length="87" mass="9375">MTGSGVMPSCSSVVMTTAFADPTPGGWDDSASIGECLLSPEPSQRGEGVFVSDYCSPSRSFSVWHMNIYQHLYSITLISGYRTNNTT</sequence>
<comment type="caution">
    <text evidence="1">The sequence shown here is derived from an EMBL/GenBank/DDBJ whole genome shotgun (WGS) entry which is preliminary data.</text>
</comment>
<organism evidence="1 2">
    <name type="scientific">Nephila pilipes</name>
    <name type="common">Giant wood spider</name>
    <name type="synonym">Nephila maculata</name>
    <dbReference type="NCBI Taxonomy" id="299642"/>
    <lineage>
        <taxon>Eukaryota</taxon>
        <taxon>Metazoa</taxon>
        <taxon>Ecdysozoa</taxon>
        <taxon>Arthropoda</taxon>
        <taxon>Chelicerata</taxon>
        <taxon>Arachnida</taxon>
        <taxon>Araneae</taxon>
        <taxon>Araneomorphae</taxon>
        <taxon>Entelegynae</taxon>
        <taxon>Araneoidea</taxon>
        <taxon>Nephilidae</taxon>
        <taxon>Nephila</taxon>
    </lineage>
</organism>
<proteinExistence type="predicted"/>
<dbReference type="AlphaFoldDB" id="A0A8X6MR44"/>
<dbReference type="EMBL" id="BMAW01096057">
    <property type="protein sequence ID" value="GFS73168.1"/>
    <property type="molecule type" value="Genomic_DNA"/>
</dbReference>
<name>A0A8X6MR44_NEPPI</name>
<evidence type="ECO:0000313" key="1">
    <source>
        <dbReference type="EMBL" id="GFS73168.1"/>
    </source>
</evidence>